<dbReference type="Proteomes" id="UP000233553">
    <property type="component" value="Unassembled WGS sequence"/>
</dbReference>
<gene>
    <name evidence="2" type="ORF">CW311_00985</name>
</gene>
<reference evidence="2 3" key="1">
    <citation type="submission" date="2017-12" db="EMBL/GenBank/DDBJ databases">
        <title>Draft Genome sequences of multiple microbial strains isolated from spacecraft associated surfaces.</title>
        <authorList>
            <person name="Seuylemezian A."/>
            <person name="Vaishampayan P."/>
            <person name="Venkateswaran K."/>
        </authorList>
    </citation>
    <scope>NUCLEOTIDE SEQUENCE [LARGE SCALE GENOMIC DNA]</scope>
    <source>
        <strain evidence="2 3">2P01AA</strain>
    </source>
</reference>
<name>A0A2N0WJU4_9GAMM</name>
<protein>
    <submittedName>
        <fullName evidence="2">Uncharacterized protein</fullName>
    </submittedName>
</protein>
<keyword evidence="1" id="KW-1133">Transmembrane helix</keyword>
<comment type="caution">
    <text evidence="2">The sequence shown here is derived from an EMBL/GenBank/DDBJ whole genome shotgun (WGS) entry which is preliminary data.</text>
</comment>
<feature type="transmembrane region" description="Helical" evidence="1">
    <location>
        <begin position="44"/>
        <end position="68"/>
    </location>
</feature>
<organism evidence="2 3">
    <name type="scientific">Acinetobacter proteolyticus</name>
    <dbReference type="NCBI Taxonomy" id="1776741"/>
    <lineage>
        <taxon>Bacteria</taxon>
        <taxon>Pseudomonadati</taxon>
        <taxon>Pseudomonadota</taxon>
        <taxon>Gammaproteobacteria</taxon>
        <taxon>Moraxellales</taxon>
        <taxon>Moraxellaceae</taxon>
        <taxon>Acinetobacter</taxon>
    </lineage>
</organism>
<feature type="transmembrane region" description="Helical" evidence="1">
    <location>
        <begin position="80"/>
        <end position="105"/>
    </location>
</feature>
<feature type="transmembrane region" description="Helical" evidence="1">
    <location>
        <begin position="111"/>
        <end position="130"/>
    </location>
</feature>
<accession>A0A2N0WJU4</accession>
<evidence type="ECO:0000256" key="1">
    <source>
        <dbReference type="SAM" id="Phobius"/>
    </source>
</evidence>
<keyword evidence="1" id="KW-0472">Membrane</keyword>
<sequence>MIQSKNYYRIDLILAVIHAALLLISWASYTRFPFIRTKPDMSGLFFMIISILGGIIALIILAVVLPRLDQSISQLALKKFLFALLYWISSSIIFILFGNTLLLFNQPLPCILIFSSLFFGSIYLSVIRFANIRKQDYFIFLGIFGFLFLFFFCISFN</sequence>
<dbReference type="AlphaFoldDB" id="A0A2N0WJU4"/>
<evidence type="ECO:0000313" key="2">
    <source>
        <dbReference type="EMBL" id="PKF36703.1"/>
    </source>
</evidence>
<feature type="transmembrane region" description="Helical" evidence="1">
    <location>
        <begin position="12"/>
        <end position="32"/>
    </location>
</feature>
<keyword evidence="1" id="KW-0812">Transmembrane</keyword>
<proteinExistence type="predicted"/>
<dbReference type="EMBL" id="PISJ01000002">
    <property type="protein sequence ID" value="PKF36703.1"/>
    <property type="molecule type" value="Genomic_DNA"/>
</dbReference>
<feature type="transmembrane region" description="Helical" evidence="1">
    <location>
        <begin position="137"/>
        <end position="156"/>
    </location>
</feature>
<evidence type="ECO:0000313" key="3">
    <source>
        <dbReference type="Proteomes" id="UP000233553"/>
    </source>
</evidence>